<evidence type="ECO:0000256" key="2">
    <source>
        <dbReference type="SAM" id="Phobius"/>
    </source>
</evidence>
<feature type="region of interest" description="Disordered" evidence="1">
    <location>
        <begin position="1"/>
        <end position="33"/>
    </location>
</feature>
<gene>
    <name evidence="3" type="ORF">PPNO1_LOCUS5258</name>
</gene>
<keyword evidence="2" id="KW-1133">Transmembrane helix</keyword>
<feature type="transmembrane region" description="Helical" evidence="2">
    <location>
        <begin position="89"/>
        <end position="111"/>
    </location>
</feature>
<proteinExistence type="predicted"/>
<comment type="caution">
    <text evidence="3">The sequence shown here is derived from an EMBL/GenBank/DDBJ whole genome shotgun (WGS) entry which is preliminary data.</text>
</comment>
<keyword evidence="2" id="KW-0812">Transmembrane</keyword>
<organism evidence="3 4">
    <name type="scientific">Parascedosporium putredinis</name>
    <dbReference type="NCBI Taxonomy" id="1442378"/>
    <lineage>
        <taxon>Eukaryota</taxon>
        <taxon>Fungi</taxon>
        <taxon>Dikarya</taxon>
        <taxon>Ascomycota</taxon>
        <taxon>Pezizomycotina</taxon>
        <taxon>Sordariomycetes</taxon>
        <taxon>Hypocreomycetidae</taxon>
        <taxon>Microascales</taxon>
        <taxon>Microascaceae</taxon>
        <taxon>Parascedosporium</taxon>
    </lineage>
</organism>
<evidence type="ECO:0000313" key="3">
    <source>
        <dbReference type="EMBL" id="CAI4215547.1"/>
    </source>
</evidence>
<accession>A0A9P1H578</accession>
<keyword evidence="4" id="KW-1185">Reference proteome</keyword>
<dbReference type="EMBL" id="CALLCH030000012">
    <property type="protein sequence ID" value="CAI4215547.1"/>
    <property type="molecule type" value="Genomic_DNA"/>
</dbReference>
<protein>
    <submittedName>
        <fullName evidence="3">Uncharacterized protein</fullName>
    </submittedName>
</protein>
<dbReference type="OrthoDB" id="445556at2759"/>
<reference evidence="3" key="1">
    <citation type="submission" date="2022-11" db="EMBL/GenBank/DDBJ databases">
        <authorList>
            <person name="Scott C."/>
            <person name="Bruce N."/>
        </authorList>
    </citation>
    <scope>NUCLEOTIDE SEQUENCE</scope>
</reference>
<sequence>MNVRPSVLRHALSTPSSTRLPPRPRRLEKTRASAGALRRLHDEPKAQKHLDWPLHEWRSAQHSPAKNATWEDWEQWRDERDGKKQAPVYMSHGAFAVLLTFAISIGIIGQANRAGKMASSRMDLLQEKQGKLGAVMDKRSSKTAAMGRKREWNRL</sequence>
<keyword evidence="2" id="KW-0472">Membrane</keyword>
<evidence type="ECO:0000313" key="4">
    <source>
        <dbReference type="Proteomes" id="UP000838763"/>
    </source>
</evidence>
<dbReference type="Proteomes" id="UP000838763">
    <property type="component" value="Unassembled WGS sequence"/>
</dbReference>
<feature type="region of interest" description="Disordered" evidence="1">
    <location>
        <begin position="135"/>
        <end position="155"/>
    </location>
</feature>
<name>A0A9P1H578_9PEZI</name>
<evidence type="ECO:0000256" key="1">
    <source>
        <dbReference type="SAM" id="MobiDB-lite"/>
    </source>
</evidence>
<dbReference type="AlphaFoldDB" id="A0A9P1H578"/>